<evidence type="ECO:0000256" key="2">
    <source>
        <dbReference type="SAM" id="SignalP"/>
    </source>
</evidence>
<accession>A0A9D1UAM7</accession>
<comment type="caution">
    <text evidence="3">The sequence shown here is derived from an EMBL/GenBank/DDBJ whole genome shotgun (WGS) entry which is preliminary data.</text>
</comment>
<dbReference type="EMBL" id="DXGI01000413">
    <property type="protein sequence ID" value="HIW79681.1"/>
    <property type="molecule type" value="Genomic_DNA"/>
</dbReference>
<dbReference type="InterPro" id="IPR013517">
    <property type="entry name" value="FG-GAP"/>
</dbReference>
<evidence type="ECO:0000313" key="3">
    <source>
        <dbReference type="EMBL" id="HIW79681.1"/>
    </source>
</evidence>
<keyword evidence="1 2" id="KW-0732">Signal</keyword>
<reference evidence="3" key="1">
    <citation type="journal article" date="2021" name="PeerJ">
        <title>Extensive microbial diversity within the chicken gut microbiome revealed by metagenomics and culture.</title>
        <authorList>
            <person name="Gilroy R."/>
            <person name="Ravi A."/>
            <person name="Getino M."/>
            <person name="Pursley I."/>
            <person name="Horton D.L."/>
            <person name="Alikhan N.F."/>
            <person name="Baker D."/>
            <person name="Gharbi K."/>
            <person name="Hall N."/>
            <person name="Watson M."/>
            <person name="Adriaenssens E.M."/>
            <person name="Foster-Nyarko E."/>
            <person name="Jarju S."/>
            <person name="Secka A."/>
            <person name="Antonio M."/>
            <person name="Oren A."/>
            <person name="Chaudhuri R.R."/>
            <person name="La Ragione R."/>
            <person name="Hildebrand F."/>
            <person name="Pallen M.J."/>
        </authorList>
    </citation>
    <scope>NUCLEOTIDE SEQUENCE</scope>
    <source>
        <strain evidence="3">ChiSxjej5B17-1746</strain>
    </source>
</reference>
<gene>
    <name evidence="3" type="ORF">H9874_11150</name>
</gene>
<dbReference type="Proteomes" id="UP000824264">
    <property type="component" value="Unassembled WGS sequence"/>
</dbReference>
<reference evidence="3" key="2">
    <citation type="submission" date="2021-04" db="EMBL/GenBank/DDBJ databases">
        <authorList>
            <person name="Gilroy R."/>
        </authorList>
    </citation>
    <scope>NUCLEOTIDE SEQUENCE</scope>
    <source>
        <strain evidence="3">ChiSxjej5B17-1746</strain>
    </source>
</reference>
<evidence type="ECO:0000313" key="4">
    <source>
        <dbReference type="Proteomes" id="UP000824264"/>
    </source>
</evidence>
<dbReference type="Pfam" id="PF13517">
    <property type="entry name" value="FG-GAP_3"/>
    <property type="match status" value="1"/>
</dbReference>
<dbReference type="InterPro" id="IPR028994">
    <property type="entry name" value="Integrin_alpha_N"/>
</dbReference>
<protein>
    <submittedName>
        <fullName evidence="3">VCBS repeat-containing protein</fullName>
    </submittedName>
</protein>
<feature type="chain" id="PRO_5038495899" evidence="2">
    <location>
        <begin position="24"/>
        <end position="549"/>
    </location>
</feature>
<sequence length="549" mass="60623">MHLIFRTAFVLCTMLVFAAQALAADVRSYAVLPFKVNGSSGFTYLEKAIPSMLTSRLYWQGHFQPVSDAALAKAGRVSDAAGAAKALASTGADYVIWGDVTVMGNDASLDVLVRDKAGKEWRKGTQTPVNDLIAALQGLSDAINAEVFGRGGMGKSAASAPVAAAPFNPNLVQKEATQRQVYLNPQFRYQGSDGTRYRSQTLPYASVGMLVADVNGDGKNEVVVLSEKRLYVYQWQSERLMPLGEYAIPTRMMPLTIRSIDLDRDRADEIVLTAYEEEYTQPYSYILSFKGNNFRELVTRAPYYLNVVRTAPDFTPVLVGQKGDPSRIFSRGGVYEMLKQGDTLVQSKKLDLPEGVNVMNFAWLPGTEGKETDKLVVLTDEERLRVFSPQGSQLNQTDEKFSGSAIGIAEQTHMPGMGKSNVLIPSQYFVPLRMIPMDLERDGTWELLVNKPISVSAQFFENYRFFPEGEVQSLYWDGVGLSLQWKTRRIKGSVVDFALSDPNNDGVQDLVVCLNTHPGALGLQNRKTVVVAYPLDLSQMDPKTAPSLE</sequence>
<dbReference type="SUPFAM" id="SSF52964">
    <property type="entry name" value="TolB, N-terminal domain"/>
    <property type="match status" value="1"/>
</dbReference>
<dbReference type="AlphaFoldDB" id="A0A9D1UAM7"/>
<name>A0A9D1UAM7_9BACT</name>
<feature type="signal peptide" evidence="2">
    <location>
        <begin position="1"/>
        <end position="23"/>
    </location>
</feature>
<dbReference type="SUPFAM" id="SSF69318">
    <property type="entry name" value="Integrin alpha N-terminal domain"/>
    <property type="match status" value="2"/>
</dbReference>
<proteinExistence type="predicted"/>
<organism evidence="3 4">
    <name type="scientific">Candidatus Bilophila faecipullorum</name>
    <dbReference type="NCBI Taxonomy" id="2838482"/>
    <lineage>
        <taxon>Bacteria</taxon>
        <taxon>Pseudomonadati</taxon>
        <taxon>Thermodesulfobacteriota</taxon>
        <taxon>Desulfovibrionia</taxon>
        <taxon>Desulfovibrionales</taxon>
        <taxon>Desulfovibrionaceae</taxon>
        <taxon>Bilophila</taxon>
    </lineage>
</organism>
<evidence type="ECO:0000256" key="1">
    <source>
        <dbReference type="ARBA" id="ARBA00022729"/>
    </source>
</evidence>